<dbReference type="PANTHER" id="PTHR45880:SF1">
    <property type="entry name" value="RNA-BINDING MOTIF PROTEIN, X-LINKED 2"/>
    <property type="match status" value="1"/>
</dbReference>
<dbReference type="Pfam" id="PF00076">
    <property type="entry name" value="RRM_1"/>
    <property type="match status" value="1"/>
</dbReference>
<dbReference type="AlphaFoldDB" id="A0A9W7A033"/>
<dbReference type="InterPro" id="IPR035979">
    <property type="entry name" value="RBD_domain_sf"/>
</dbReference>
<sequence length="272" mass="30078">MNTIAEVKRINEYELTHDLTGTGSSWHADFASSSWVFVGGLPKNLTEGDVLCIMSEMGEIEDINLKRSDENGKFEGFGWVKYEDFRSAVIAVDGLGGQAVLGRSIRVDHCLAYNVPKKKEEEVVVNSEKEAEMKAIYGGGGEGDGGEVYTAKGDVGKRYDGEELEGWARLEEGRDLFDSEQNLKEVEGGEKGGKKEKKEKKGKKEKKEKKVKSEKKEKKEKSGKKEKSDKKDKYKRGMSESGEKEIKSEKKSRSGGGGNVEAASWMGNYAPP</sequence>
<feature type="compositionally biased region" description="Basic and acidic residues" evidence="3">
    <location>
        <begin position="179"/>
        <end position="193"/>
    </location>
</feature>
<dbReference type="InterPro" id="IPR000504">
    <property type="entry name" value="RRM_dom"/>
</dbReference>
<dbReference type="PROSITE" id="PS50102">
    <property type="entry name" value="RRM"/>
    <property type="match status" value="1"/>
</dbReference>
<dbReference type="GO" id="GO:0003723">
    <property type="term" value="F:RNA binding"/>
    <property type="evidence" value="ECO:0007669"/>
    <property type="project" value="UniProtKB-UniRule"/>
</dbReference>
<dbReference type="GO" id="GO:0071011">
    <property type="term" value="C:precatalytic spliceosome"/>
    <property type="evidence" value="ECO:0007669"/>
    <property type="project" value="TreeGrafter"/>
</dbReference>
<dbReference type="SUPFAM" id="SSF54928">
    <property type="entry name" value="RNA-binding domain, RBD"/>
    <property type="match status" value="1"/>
</dbReference>
<feature type="compositionally biased region" description="Basic residues" evidence="3">
    <location>
        <begin position="194"/>
        <end position="213"/>
    </location>
</feature>
<comment type="caution">
    <text evidence="5">The sequence shown here is derived from an EMBL/GenBank/DDBJ whole genome shotgun (WGS) entry which is preliminary data.</text>
</comment>
<organism evidence="5 6">
    <name type="scientific">Triparma laevis f. longispina</name>
    <dbReference type="NCBI Taxonomy" id="1714387"/>
    <lineage>
        <taxon>Eukaryota</taxon>
        <taxon>Sar</taxon>
        <taxon>Stramenopiles</taxon>
        <taxon>Ochrophyta</taxon>
        <taxon>Bolidophyceae</taxon>
        <taxon>Parmales</taxon>
        <taxon>Triparmaceae</taxon>
        <taxon>Triparma</taxon>
    </lineage>
</organism>
<proteinExistence type="predicted"/>
<evidence type="ECO:0000256" key="3">
    <source>
        <dbReference type="SAM" id="MobiDB-lite"/>
    </source>
</evidence>
<dbReference type="OrthoDB" id="2573941at2759"/>
<name>A0A9W7A033_9STRA</name>
<reference evidence="6" key="1">
    <citation type="journal article" date="2023" name="Commun. Biol.">
        <title>Genome analysis of Parmales, the sister group of diatoms, reveals the evolutionary specialization of diatoms from phago-mixotrophs to photoautotrophs.</title>
        <authorList>
            <person name="Ban H."/>
            <person name="Sato S."/>
            <person name="Yoshikawa S."/>
            <person name="Yamada K."/>
            <person name="Nakamura Y."/>
            <person name="Ichinomiya M."/>
            <person name="Sato N."/>
            <person name="Blanc-Mathieu R."/>
            <person name="Endo H."/>
            <person name="Kuwata A."/>
            <person name="Ogata H."/>
        </authorList>
    </citation>
    <scope>NUCLEOTIDE SEQUENCE [LARGE SCALE GENOMIC DNA]</scope>
    <source>
        <strain evidence="6">NIES 3700</strain>
    </source>
</reference>
<dbReference type="GO" id="GO:0005686">
    <property type="term" value="C:U2 snRNP"/>
    <property type="evidence" value="ECO:0007669"/>
    <property type="project" value="TreeGrafter"/>
</dbReference>
<keyword evidence="6" id="KW-1185">Reference proteome</keyword>
<keyword evidence="1 2" id="KW-0694">RNA-binding</keyword>
<dbReference type="Gene3D" id="3.30.70.330">
    <property type="match status" value="1"/>
</dbReference>
<dbReference type="SMART" id="SM00360">
    <property type="entry name" value="RRM"/>
    <property type="match status" value="1"/>
</dbReference>
<dbReference type="Proteomes" id="UP001165122">
    <property type="component" value="Unassembled WGS sequence"/>
</dbReference>
<dbReference type="GO" id="GO:0000398">
    <property type="term" value="P:mRNA splicing, via spliceosome"/>
    <property type="evidence" value="ECO:0007669"/>
    <property type="project" value="TreeGrafter"/>
</dbReference>
<evidence type="ECO:0000256" key="1">
    <source>
        <dbReference type="ARBA" id="ARBA00022884"/>
    </source>
</evidence>
<gene>
    <name evidence="5" type="ORF">TrLO_g4019</name>
</gene>
<feature type="domain" description="RRM" evidence="4">
    <location>
        <begin position="34"/>
        <end position="112"/>
    </location>
</feature>
<evidence type="ECO:0000259" key="4">
    <source>
        <dbReference type="PROSITE" id="PS50102"/>
    </source>
</evidence>
<feature type="compositionally biased region" description="Basic and acidic residues" evidence="3">
    <location>
        <begin position="214"/>
        <end position="252"/>
    </location>
</feature>
<protein>
    <recommendedName>
        <fullName evidence="4">RRM domain-containing protein</fullName>
    </recommendedName>
</protein>
<feature type="region of interest" description="Disordered" evidence="3">
    <location>
        <begin position="179"/>
        <end position="272"/>
    </location>
</feature>
<evidence type="ECO:0000313" key="6">
    <source>
        <dbReference type="Proteomes" id="UP001165122"/>
    </source>
</evidence>
<accession>A0A9W7A033</accession>
<evidence type="ECO:0000256" key="2">
    <source>
        <dbReference type="PROSITE-ProRule" id="PRU00176"/>
    </source>
</evidence>
<dbReference type="InterPro" id="IPR051847">
    <property type="entry name" value="RNA_proc/Spliceosome_comp"/>
</dbReference>
<dbReference type="EMBL" id="BRXW01000531">
    <property type="protein sequence ID" value="GMH63492.1"/>
    <property type="molecule type" value="Genomic_DNA"/>
</dbReference>
<dbReference type="GO" id="GO:0071013">
    <property type="term" value="C:catalytic step 2 spliceosome"/>
    <property type="evidence" value="ECO:0007669"/>
    <property type="project" value="TreeGrafter"/>
</dbReference>
<dbReference type="InterPro" id="IPR012677">
    <property type="entry name" value="Nucleotide-bd_a/b_plait_sf"/>
</dbReference>
<evidence type="ECO:0000313" key="5">
    <source>
        <dbReference type="EMBL" id="GMH63492.1"/>
    </source>
</evidence>
<dbReference type="PANTHER" id="PTHR45880">
    <property type="entry name" value="RNA-BINDING MOTIF PROTEIN, X-LINKED 2"/>
    <property type="match status" value="1"/>
</dbReference>